<dbReference type="PANTHER" id="PTHR39576:SF1">
    <property type="entry name" value="INVASIN"/>
    <property type="match status" value="1"/>
</dbReference>
<dbReference type="Pfam" id="PF02369">
    <property type="entry name" value="Big_1"/>
    <property type="match status" value="1"/>
</dbReference>
<dbReference type="InterPro" id="IPR051715">
    <property type="entry name" value="Intimin-Invasin_domain"/>
</dbReference>
<keyword evidence="6" id="KW-1185">Reference proteome</keyword>
<dbReference type="Proteomes" id="UP000009282">
    <property type="component" value="Chromosome"/>
</dbReference>
<dbReference type="STRING" id="1085623.GNIT_1718"/>
<dbReference type="HOGENOM" id="CLU_017153_0_0_6"/>
<dbReference type="AlphaFoldDB" id="G4QLG4"/>
<feature type="chain" id="PRO_5003467912" evidence="3">
    <location>
        <begin position="20"/>
        <end position="741"/>
    </location>
</feature>
<dbReference type="eggNOG" id="COG2373">
    <property type="taxonomic scope" value="Bacteria"/>
</dbReference>
<dbReference type="InterPro" id="IPR008964">
    <property type="entry name" value="Invasin/intimin_cell_adhesion"/>
</dbReference>
<evidence type="ECO:0000313" key="5">
    <source>
        <dbReference type="EMBL" id="AEP29831.1"/>
    </source>
</evidence>
<dbReference type="PANTHER" id="PTHR39576">
    <property type="entry name" value="ATTACHING AND EFFACING PROTEIN HOMOLOG-RELATED-RELATED"/>
    <property type="match status" value="1"/>
</dbReference>
<dbReference type="GO" id="GO:0009279">
    <property type="term" value="C:cell outer membrane"/>
    <property type="evidence" value="ECO:0007669"/>
    <property type="project" value="TreeGrafter"/>
</dbReference>
<evidence type="ECO:0000313" key="6">
    <source>
        <dbReference type="Proteomes" id="UP000009282"/>
    </source>
</evidence>
<dbReference type="SUPFAM" id="SSF49373">
    <property type="entry name" value="Invasin/intimin cell-adhesion fragments"/>
    <property type="match status" value="5"/>
</dbReference>
<feature type="signal peptide" evidence="3">
    <location>
        <begin position="1"/>
        <end position="19"/>
    </location>
</feature>
<feature type="domain" description="Big-1" evidence="4">
    <location>
        <begin position="55"/>
        <end position="148"/>
    </location>
</feature>
<evidence type="ECO:0000259" key="4">
    <source>
        <dbReference type="PROSITE" id="PS51127"/>
    </source>
</evidence>
<dbReference type="InterPro" id="IPR013783">
    <property type="entry name" value="Ig-like_fold"/>
</dbReference>
<dbReference type="SMART" id="SM00634">
    <property type="entry name" value="BID_1"/>
    <property type="match status" value="4"/>
</dbReference>
<evidence type="ECO:0000256" key="3">
    <source>
        <dbReference type="SAM" id="SignalP"/>
    </source>
</evidence>
<feature type="region of interest" description="Disordered" evidence="2">
    <location>
        <begin position="715"/>
        <end position="741"/>
    </location>
</feature>
<sequence length="741" mass="75141">MNALIKFLVVCATTILLFACGGGGGGESLSRDGGGSGTTAPDPEPEVTYSVAVSIADSQGNASNVVGEGSPLTITATLSATNGGSVNDVLVTFSLSSPDLATFNNDTATALTNADGVAVIGLEVGDDRGDGIVSATIDAGASGTVGFSSTGIQQAQVVPASLELFATQVQMASSGDDKVELIAIVKNQQNVLLEGVVVSFSADAGASIENVSGTTGPDGKATATLTTENNRTNRTVNVTASTASLSDLVSVNVVGTEINVSGATSVIINDQAPITLNLVDSSGVGIAGQQLTLSTNVGDLDNLTPTTGANGQVTVNFTATTSGQGTISASALNATGTLEITVQQDDFSFSSLPVNDIPINEAQEISVRWFKNNAAFVGGSVTITTSRGTIDTPTVATDALGIAKVNILSAFAGPASISAIGTDADGNNVTARANVEFIASEVKSVFVDATPDLIGPEGQTSTISAVVRDPGGNLVKGKVVDFTLIDSSGGSIEPNSAITGSDGIASTVYTSNAVSSEDGVLVEATADNITGSVVLTVGDRAFDISVGTGNEIIDQDSSTYVKEFAVFVSDSVGRPVENASLTASATPIKFANGGTYSKGYWVWVEDAQKYVQSGSNAGIITPINCVNEDVNNNGRLDINDEVNEDNNGDGELTPGIIGTISFKDGISRTNASGQATLELRYPKQYAAWVGVEISVFGESSGSEARDSQSLRLPIANADVSAEDNPPASNPFGEIQDCSTPN</sequence>
<comment type="similarity">
    <text evidence="1">Belongs to the intimin/invasin family.</text>
</comment>
<dbReference type="EMBL" id="CP003060">
    <property type="protein sequence ID" value="AEP29831.1"/>
    <property type="molecule type" value="Genomic_DNA"/>
</dbReference>
<dbReference type="PROSITE" id="PS51127">
    <property type="entry name" value="BIG1"/>
    <property type="match status" value="2"/>
</dbReference>
<dbReference type="KEGG" id="gni:GNIT_1718"/>
<dbReference type="RefSeq" id="WP_014108705.1">
    <property type="nucleotide sequence ID" value="NC_016041.1"/>
</dbReference>
<evidence type="ECO:0000256" key="1">
    <source>
        <dbReference type="ARBA" id="ARBA00010116"/>
    </source>
</evidence>
<reference evidence="5 6" key="1">
    <citation type="journal article" date="2011" name="J. Bacteriol.">
        <title>Complete genome sequence of seawater bacterium Glaciecola nitratireducens FR1064T.</title>
        <authorList>
            <person name="Bian F."/>
            <person name="Qin Q.L."/>
            <person name="Xie B.B."/>
            <person name="Shu Y.L."/>
            <person name="Zhang X.Y."/>
            <person name="Yu Y."/>
            <person name="Chen B."/>
            <person name="Chen X.L."/>
            <person name="Zhou B.C."/>
            <person name="Zhang Y.Z."/>
        </authorList>
    </citation>
    <scope>NUCLEOTIDE SEQUENCE [LARGE SCALE GENOMIC DNA]</scope>
    <source>
        <strain evidence="6">JCM 12485 / KCTC 12276 / FR1064</strain>
    </source>
</reference>
<organism evidence="5 6">
    <name type="scientific">Glaciecola nitratireducens (strain JCM 12485 / KCTC 12276 / FR1064)</name>
    <dbReference type="NCBI Taxonomy" id="1085623"/>
    <lineage>
        <taxon>Bacteria</taxon>
        <taxon>Pseudomonadati</taxon>
        <taxon>Pseudomonadota</taxon>
        <taxon>Gammaproteobacteria</taxon>
        <taxon>Alteromonadales</taxon>
        <taxon>Alteromonadaceae</taxon>
        <taxon>Brumicola</taxon>
    </lineage>
</organism>
<feature type="domain" description="Big-1" evidence="4">
    <location>
        <begin position="257"/>
        <end position="350"/>
    </location>
</feature>
<dbReference type="PROSITE" id="PS51257">
    <property type="entry name" value="PROKAR_LIPOPROTEIN"/>
    <property type="match status" value="1"/>
</dbReference>
<name>G4QLG4_GLANF</name>
<accession>G4QLG4</accession>
<keyword evidence="3" id="KW-0732">Signal</keyword>
<protein>
    <submittedName>
        <fullName evidence="5">Invasin domain protein</fullName>
    </submittedName>
</protein>
<dbReference type="InterPro" id="IPR003344">
    <property type="entry name" value="Big_1_dom"/>
</dbReference>
<dbReference type="Gene3D" id="2.60.40.10">
    <property type="entry name" value="Immunoglobulins"/>
    <property type="match status" value="5"/>
</dbReference>
<gene>
    <name evidence="5" type="ordered locus">GNIT_1718</name>
</gene>
<evidence type="ECO:0000256" key="2">
    <source>
        <dbReference type="SAM" id="MobiDB-lite"/>
    </source>
</evidence>
<proteinExistence type="inferred from homology"/>